<keyword evidence="2 4" id="KW-0479">Metal-binding</keyword>
<dbReference type="HOGENOM" id="CLU_001570_4_1_1"/>
<keyword evidence="3 4" id="KW-0408">Iron</keyword>
<dbReference type="FunFam" id="1.10.630.10:FF:000011">
    <property type="entry name" value="Cytochrome P450 83B1"/>
    <property type="match status" value="1"/>
</dbReference>
<dbReference type="InterPro" id="IPR036396">
    <property type="entry name" value="Cyt_P450_sf"/>
</dbReference>
<evidence type="ECO:0000313" key="10">
    <source>
        <dbReference type="Proteomes" id="UP000002051"/>
    </source>
</evidence>
<dbReference type="GO" id="GO:0004497">
    <property type="term" value="F:monooxygenase activity"/>
    <property type="evidence" value="ECO:0007669"/>
    <property type="project" value="UniProtKB-KW"/>
</dbReference>
<evidence type="ECO:0000313" key="9">
    <source>
        <dbReference type="EnsemblPlants" id="KEH31752"/>
    </source>
</evidence>
<keyword evidence="5" id="KW-0560">Oxidoreductase</keyword>
<dbReference type="GO" id="GO:0016491">
    <property type="term" value="F:oxidoreductase activity"/>
    <property type="evidence" value="ECO:0000318"/>
    <property type="project" value="GO_Central"/>
</dbReference>
<dbReference type="CDD" id="cd11072">
    <property type="entry name" value="CYP71-like"/>
    <property type="match status" value="1"/>
</dbReference>
<reference evidence="9" key="3">
    <citation type="submission" date="2015-04" db="UniProtKB">
        <authorList>
            <consortium name="EnsemblPlants"/>
        </authorList>
    </citation>
    <scope>IDENTIFICATION</scope>
    <source>
        <strain evidence="9">cv. Jemalong A17</strain>
    </source>
</reference>
<evidence type="ECO:0000313" key="11">
    <source>
        <dbReference type="Proteomes" id="UP000265566"/>
    </source>
</evidence>
<reference evidence="7 10" key="2">
    <citation type="journal article" date="2014" name="BMC Genomics">
        <title>An improved genome release (version Mt4.0) for the model legume Medicago truncatula.</title>
        <authorList>
            <person name="Tang H."/>
            <person name="Krishnakumar V."/>
            <person name="Bidwell S."/>
            <person name="Rosen B."/>
            <person name="Chan A."/>
            <person name="Zhou S."/>
            <person name="Gentzbittel L."/>
            <person name="Childs K.L."/>
            <person name="Yandell M."/>
            <person name="Gundlach H."/>
            <person name="Mayer K.F."/>
            <person name="Schwartz D.C."/>
            <person name="Town C.D."/>
        </authorList>
    </citation>
    <scope>GENOME REANNOTATION</scope>
    <source>
        <strain evidence="7">A17</strain>
        <strain evidence="9 10">cv. Jemalong A17</strain>
    </source>
</reference>
<dbReference type="SUPFAM" id="SSF48264">
    <property type="entry name" value="Cytochrome P450"/>
    <property type="match status" value="1"/>
</dbReference>
<keyword evidence="4 5" id="KW-0349">Heme</keyword>
<sequence>MVLIISSILLILFLLIKWYSNSTKSKNLPPSPPKLPIIGNLHQLGRLPHRTFLSLAKKYGPIMQLHFGSVPVLVISSADAAREILKTHDLVFANRPQKKNYKILIYDCKDVSTAPYGEYWRQIKSISVLHLLSAKRVQSLRAVREEEVGLMMEKIKHYSSKSLPVNISELASKITNDIVCRVALGRKYDGESGKGFKKLLREFNESLSAFIVGAYVPWLDWVTHVSGFYARAKKVAKQFDELLEDVVEDHINRQKGVNEDHDDFVDVLLWIQKTESLGFPIDRTIIKALLLDMFIGGTDTISSLLEWEMTELIRHPNIMKKLQEEARLVANGRKHITEEDLSHMNYLKAVVKETLRLHPPFPLLVPRVNTQDIKLNGYHIKAGTHVIINNWSIARDPTNWNQPEEFKPERFLNNPIDIKGNDLILTPFGAGRRGCPGVVYAIAANEIVLANLIHQFDWELPGGAKGLETLDMSETIGFIAHRNTPLVALATPNKK</sequence>
<dbReference type="OrthoDB" id="1470350at2759"/>
<reference evidence="7 10" key="1">
    <citation type="journal article" date="2011" name="Nature">
        <title>The Medicago genome provides insight into the evolution of rhizobial symbioses.</title>
        <authorList>
            <person name="Young N.D."/>
            <person name="Debelle F."/>
            <person name="Oldroyd G.E."/>
            <person name="Geurts R."/>
            <person name="Cannon S.B."/>
            <person name="Udvardi M.K."/>
            <person name="Benedito V.A."/>
            <person name="Mayer K.F."/>
            <person name="Gouzy J."/>
            <person name="Schoof H."/>
            <person name="Van de Peer Y."/>
            <person name="Proost S."/>
            <person name="Cook D.R."/>
            <person name="Meyers B.C."/>
            <person name="Spannagl M."/>
            <person name="Cheung F."/>
            <person name="De Mita S."/>
            <person name="Krishnakumar V."/>
            <person name="Gundlach H."/>
            <person name="Zhou S."/>
            <person name="Mudge J."/>
            <person name="Bharti A.K."/>
            <person name="Murray J.D."/>
            <person name="Naoumkina M.A."/>
            <person name="Rosen B."/>
            <person name="Silverstein K.A."/>
            <person name="Tang H."/>
            <person name="Rombauts S."/>
            <person name="Zhao P.X."/>
            <person name="Zhou P."/>
            <person name="Barbe V."/>
            <person name="Bardou P."/>
            <person name="Bechner M."/>
            <person name="Bellec A."/>
            <person name="Berger A."/>
            <person name="Berges H."/>
            <person name="Bidwell S."/>
            <person name="Bisseling T."/>
            <person name="Choisne N."/>
            <person name="Couloux A."/>
            <person name="Denny R."/>
            <person name="Deshpande S."/>
            <person name="Dai X."/>
            <person name="Doyle J.J."/>
            <person name="Dudez A.M."/>
            <person name="Farmer A.D."/>
            <person name="Fouteau S."/>
            <person name="Franken C."/>
            <person name="Gibelin C."/>
            <person name="Gish J."/>
            <person name="Goldstein S."/>
            <person name="Gonzalez A.J."/>
            <person name="Green P.J."/>
            <person name="Hallab A."/>
            <person name="Hartog M."/>
            <person name="Hua A."/>
            <person name="Humphray S.J."/>
            <person name="Jeong D.H."/>
            <person name="Jing Y."/>
            <person name="Jocker A."/>
            <person name="Kenton S.M."/>
            <person name="Kim D.J."/>
            <person name="Klee K."/>
            <person name="Lai H."/>
            <person name="Lang C."/>
            <person name="Lin S."/>
            <person name="Macmil S.L."/>
            <person name="Magdelenat G."/>
            <person name="Matthews L."/>
            <person name="McCorrison J."/>
            <person name="Monaghan E.L."/>
            <person name="Mun J.H."/>
            <person name="Najar F.Z."/>
            <person name="Nicholson C."/>
            <person name="Noirot C."/>
            <person name="O'Bleness M."/>
            <person name="Paule C.R."/>
            <person name="Poulain J."/>
            <person name="Prion F."/>
            <person name="Qin B."/>
            <person name="Qu C."/>
            <person name="Retzel E.F."/>
            <person name="Riddle C."/>
            <person name="Sallet E."/>
            <person name="Samain S."/>
            <person name="Samson N."/>
            <person name="Sanders I."/>
            <person name="Saurat O."/>
            <person name="Scarpelli C."/>
            <person name="Schiex T."/>
            <person name="Segurens B."/>
            <person name="Severin A.J."/>
            <person name="Sherrier D.J."/>
            <person name="Shi R."/>
            <person name="Sims S."/>
            <person name="Singer S.R."/>
            <person name="Sinharoy S."/>
            <person name="Sterck L."/>
            <person name="Viollet A."/>
            <person name="Wang B.B."/>
            <person name="Wang K."/>
            <person name="Wang M."/>
            <person name="Wang X."/>
            <person name="Warfsmann J."/>
            <person name="Weissenbach J."/>
            <person name="White D.D."/>
            <person name="White J.D."/>
            <person name="Wiley G.B."/>
            <person name="Wincker P."/>
            <person name="Xing Y."/>
            <person name="Yang L."/>
            <person name="Yao Z."/>
            <person name="Ying F."/>
            <person name="Zhai J."/>
            <person name="Zhou L."/>
            <person name="Zuber A."/>
            <person name="Denarie J."/>
            <person name="Dixon R.A."/>
            <person name="May G.D."/>
            <person name="Schwartz D.C."/>
            <person name="Rogers J."/>
            <person name="Quetier F."/>
            <person name="Town C.D."/>
            <person name="Roe B.A."/>
        </authorList>
    </citation>
    <scope>NUCLEOTIDE SEQUENCE [LARGE SCALE GENOMIC DNA]</scope>
    <source>
        <strain evidence="7">A17</strain>
        <strain evidence="9 10">cv. Jemalong A17</strain>
    </source>
</reference>
<dbReference type="PANTHER" id="PTHR47955:SF15">
    <property type="entry name" value="CYTOCHROME P450 71A2-LIKE"/>
    <property type="match status" value="1"/>
</dbReference>
<dbReference type="GO" id="GO:0005506">
    <property type="term" value="F:iron ion binding"/>
    <property type="evidence" value="ECO:0007669"/>
    <property type="project" value="InterPro"/>
</dbReference>
<comment type="similarity">
    <text evidence="1 5">Belongs to the cytochrome P450 family.</text>
</comment>
<dbReference type="STRING" id="3880.A0A072UPV8"/>
<organism evidence="7 10">
    <name type="scientific">Medicago truncatula</name>
    <name type="common">Barrel medic</name>
    <name type="synonym">Medicago tribuloides</name>
    <dbReference type="NCBI Taxonomy" id="3880"/>
    <lineage>
        <taxon>Eukaryota</taxon>
        <taxon>Viridiplantae</taxon>
        <taxon>Streptophyta</taxon>
        <taxon>Embryophyta</taxon>
        <taxon>Tracheophyta</taxon>
        <taxon>Spermatophyta</taxon>
        <taxon>Magnoliopsida</taxon>
        <taxon>eudicotyledons</taxon>
        <taxon>Gunneridae</taxon>
        <taxon>Pentapetalae</taxon>
        <taxon>rosids</taxon>
        <taxon>fabids</taxon>
        <taxon>Fabales</taxon>
        <taxon>Fabaceae</taxon>
        <taxon>Papilionoideae</taxon>
        <taxon>50 kb inversion clade</taxon>
        <taxon>NPAAA clade</taxon>
        <taxon>Hologalegina</taxon>
        <taxon>IRL clade</taxon>
        <taxon>Trifolieae</taxon>
        <taxon>Medicago</taxon>
    </lineage>
</organism>
<proteinExistence type="inferred from homology"/>
<keyword evidence="6" id="KW-0732">Signal</keyword>
<dbReference type="GO" id="GO:0020037">
    <property type="term" value="F:heme binding"/>
    <property type="evidence" value="ECO:0007669"/>
    <property type="project" value="InterPro"/>
</dbReference>
<dbReference type="Proteomes" id="UP000002051">
    <property type="component" value="Chromosome 4"/>
</dbReference>
<dbReference type="PANTHER" id="PTHR47955">
    <property type="entry name" value="CYTOCHROME P450 FAMILY 71 PROTEIN"/>
    <property type="match status" value="1"/>
</dbReference>
<protein>
    <submittedName>
        <fullName evidence="7">Cytochrome P450 family 71 protein</fullName>
    </submittedName>
    <submittedName>
        <fullName evidence="8">Putative cytochrome P450</fullName>
    </submittedName>
</protein>
<dbReference type="EMBL" id="PSQE01000004">
    <property type="protein sequence ID" value="RHN63431.1"/>
    <property type="molecule type" value="Genomic_DNA"/>
</dbReference>
<keyword evidence="5" id="KW-0503">Monooxygenase</keyword>
<feature type="signal peptide" evidence="6">
    <location>
        <begin position="1"/>
        <end position="25"/>
    </location>
</feature>
<evidence type="ECO:0000256" key="5">
    <source>
        <dbReference type="RuleBase" id="RU000461"/>
    </source>
</evidence>
<dbReference type="Pfam" id="PF00067">
    <property type="entry name" value="p450"/>
    <property type="match status" value="1"/>
</dbReference>
<evidence type="ECO:0000256" key="1">
    <source>
        <dbReference type="ARBA" id="ARBA00010617"/>
    </source>
</evidence>
<dbReference type="Gramene" id="rna26129">
    <property type="protein sequence ID" value="RHN63431.1"/>
    <property type="gene ID" value="gene26129"/>
</dbReference>
<evidence type="ECO:0000256" key="4">
    <source>
        <dbReference type="PIRSR" id="PIRSR602401-1"/>
    </source>
</evidence>
<dbReference type="AlphaFoldDB" id="A0A072UPV8"/>
<dbReference type="GO" id="GO:0016705">
    <property type="term" value="F:oxidoreductase activity, acting on paired donors, with incorporation or reduction of molecular oxygen"/>
    <property type="evidence" value="ECO:0007669"/>
    <property type="project" value="InterPro"/>
</dbReference>
<dbReference type="KEGG" id="mtr:25493690"/>
<evidence type="ECO:0000256" key="2">
    <source>
        <dbReference type="ARBA" id="ARBA00022723"/>
    </source>
</evidence>
<evidence type="ECO:0000313" key="7">
    <source>
        <dbReference type="EMBL" id="KEH31752.1"/>
    </source>
</evidence>
<dbReference type="PRINTS" id="PR00463">
    <property type="entry name" value="EP450I"/>
</dbReference>
<reference evidence="11" key="4">
    <citation type="journal article" date="2018" name="Nat. Plants">
        <title>Whole-genome landscape of Medicago truncatula symbiotic genes.</title>
        <authorList>
            <person name="Pecrix Y."/>
            <person name="Staton S.E."/>
            <person name="Sallet E."/>
            <person name="Lelandais-Briere C."/>
            <person name="Moreau S."/>
            <person name="Carrere S."/>
            <person name="Blein T."/>
            <person name="Jardinaud M.F."/>
            <person name="Latrasse D."/>
            <person name="Zouine M."/>
            <person name="Zahm M."/>
            <person name="Kreplak J."/>
            <person name="Mayjonade B."/>
            <person name="Satge C."/>
            <person name="Perez M."/>
            <person name="Cauet S."/>
            <person name="Marande W."/>
            <person name="Chantry-Darmon C."/>
            <person name="Lopez-Roques C."/>
            <person name="Bouchez O."/>
            <person name="Berard A."/>
            <person name="Debelle F."/>
            <person name="Munos S."/>
            <person name="Bendahmane A."/>
            <person name="Berges H."/>
            <person name="Niebel A."/>
            <person name="Buitink J."/>
            <person name="Frugier F."/>
            <person name="Benhamed M."/>
            <person name="Crespi M."/>
            <person name="Gouzy J."/>
            <person name="Gamas P."/>
        </authorList>
    </citation>
    <scope>NUCLEOTIDE SEQUENCE [LARGE SCALE GENOMIC DNA]</scope>
    <source>
        <strain evidence="11">cv. Jemalong A17</strain>
    </source>
</reference>
<gene>
    <name evidence="9" type="primary">25493690</name>
    <name evidence="7" type="ordered locus">MTR_4g104550</name>
    <name evidence="8" type="ORF">MtrunA17_Chr4g0058201</name>
</gene>
<dbReference type="EnsemblPlants" id="KEH31752">
    <property type="protein sequence ID" value="KEH31752"/>
    <property type="gene ID" value="MTR_4g104550"/>
</dbReference>
<dbReference type="Proteomes" id="UP000265566">
    <property type="component" value="Chromosome 4"/>
</dbReference>
<keyword evidence="10" id="KW-1185">Reference proteome</keyword>
<dbReference type="Gene3D" id="1.10.630.10">
    <property type="entry name" value="Cytochrome P450"/>
    <property type="match status" value="1"/>
</dbReference>
<dbReference type="InterPro" id="IPR002401">
    <property type="entry name" value="Cyt_P450_E_grp-I"/>
</dbReference>
<feature type="chain" id="PRO_5014499860" evidence="6">
    <location>
        <begin position="26"/>
        <end position="495"/>
    </location>
</feature>
<dbReference type="InterPro" id="IPR017972">
    <property type="entry name" value="Cyt_P450_CS"/>
</dbReference>
<evidence type="ECO:0000256" key="3">
    <source>
        <dbReference type="ARBA" id="ARBA00023004"/>
    </source>
</evidence>
<evidence type="ECO:0000256" key="6">
    <source>
        <dbReference type="SAM" id="SignalP"/>
    </source>
</evidence>
<name>A0A072UPV8_MEDTR</name>
<feature type="binding site" description="axial binding residue" evidence="4">
    <location>
        <position position="435"/>
    </location>
    <ligand>
        <name>heme</name>
        <dbReference type="ChEBI" id="CHEBI:30413"/>
    </ligand>
    <ligandPart>
        <name>Fe</name>
        <dbReference type="ChEBI" id="CHEBI:18248"/>
    </ligandPart>
</feature>
<dbReference type="InterPro" id="IPR001128">
    <property type="entry name" value="Cyt_P450"/>
</dbReference>
<comment type="cofactor">
    <cofactor evidence="4">
        <name>heme</name>
        <dbReference type="ChEBI" id="CHEBI:30413"/>
    </cofactor>
</comment>
<dbReference type="EMBL" id="CM001220">
    <property type="protein sequence ID" value="KEH31752.1"/>
    <property type="molecule type" value="Genomic_DNA"/>
</dbReference>
<accession>A0A072UPV8</accession>
<reference evidence="8" key="5">
    <citation type="journal article" date="2018" name="Nat. Plants">
        <title>Whole-genome landscape of Medicago truncatula symbiotic genes.</title>
        <authorList>
            <person name="Pecrix Y."/>
            <person name="Gamas P."/>
            <person name="Carrere S."/>
        </authorList>
    </citation>
    <scope>NUCLEOTIDE SEQUENCE</scope>
    <source>
        <tissue evidence="8">Leaves</tissue>
    </source>
</reference>
<evidence type="ECO:0000313" key="8">
    <source>
        <dbReference type="EMBL" id="RHN63431.1"/>
    </source>
</evidence>
<dbReference type="PROSITE" id="PS00086">
    <property type="entry name" value="CYTOCHROME_P450"/>
    <property type="match status" value="1"/>
</dbReference>
<dbReference type="PRINTS" id="PR00385">
    <property type="entry name" value="P450"/>
</dbReference>